<organism evidence="2 3">
    <name type="scientific">Streptomyces endophyticus</name>
    <dbReference type="NCBI Taxonomy" id="714166"/>
    <lineage>
        <taxon>Bacteria</taxon>
        <taxon>Bacillati</taxon>
        <taxon>Actinomycetota</taxon>
        <taxon>Actinomycetes</taxon>
        <taxon>Kitasatosporales</taxon>
        <taxon>Streptomycetaceae</taxon>
        <taxon>Streptomyces</taxon>
    </lineage>
</organism>
<dbReference type="Pfam" id="PF03663">
    <property type="entry name" value="Glyco_hydro_76"/>
    <property type="match status" value="1"/>
</dbReference>
<dbReference type="RefSeq" id="WP_326019786.1">
    <property type="nucleotide sequence ID" value="NZ_JAOZYC010000136.1"/>
</dbReference>
<evidence type="ECO:0000256" key="1">
    <source>
        <dbReference type="SAM" id="SignalP"/>
    </source>
</evidence>
<dbReference type="PANTHER" id="PTHR47791:SF3">
    <property type="entry name" value="MEIOTICALLY UP-REGULATED GENE 191 PROTEIN"/>
    <property type="match status" value="1"/>
</dbReference>
<dbReference type="InterPro" id="IPR008928">
    <property type="entry name" value="6-hairpin_glycosidase_sf"/>
</dbReference>
<keyword evidence="3" id="KW-1185">Reference proteome</keyword>
<dbReference type="Gene3D" id="1.50.10.20">
    <property type="match status" value="1"/>
</dbReference>
<evidence type="ECO:0000313" key="2">
    <source>
        <dbReference type="EMBL" id="MEB8340832.1"/>
    </source>
</evidence>
<dbReference type="SUPFAM" id="SSF48208">
    <property type="entry name" value="Six-hairpin glycosidases"/>
    <property type="match status" value="1"/>
</dbReference>
<dbReference type="PANTHER" id="PTHR47791">
    <property type="entry name" value="MEIOTICALLY UP-REGULATED GENE 191 PROTEIN"/>
    <property type="match status" value="1"/>
</dbReference>
<feature type="chain" id="PRO_5046080172" evidence="1">
    <location>
        <begin position="30"/>
        <end position="362"/>
    </location>
</feature>
<comment type="caution">
    <text evidence="2">The sequence shown here is derived from an EMBL/GenBank/DDBJ whole genome shotgun (WGS) entry which is preliminary data.</text>
</comment>
<dbReference type="EMBL" id="JAOZYC010000136">
    <property type="protein sequence ID" value="MEB8340832.1"/>
    <property type="molecule type" value="Genomic_DNA"/>
</dbReference>
<keyword evidence="1" id="KW-0732">Signal</keyword>
<dbReference type="InterPro" id="IPR053169">
    <property type="entry name" value="MUG_Protein"/>
</dbReference>
<dbReference type="Proteomes" id="UP001354931">
    <property type="component" value="Unassembled WGS sequence"/>
</dbReference>
<sequence>MRTRTRRLSLLLTATTLGLSLLAAGPATAAPRADRHQDAVDAVDGLMTWWNADTGAFESTGWWNNANDLQALLDFWQAPGDTGGHDIKKIADRIYEKNVDAKDGQFRNEYLDDTGWWGLAWLRAYDLTGEKRYLDTAIADADHMWKHHDNTCGGGVWWNYEHKYKNSITNELFITLSAGIHNRLDRDSTYLGRAQNVWSWFQSKKLINKDNLINDGLNDACVNTGESTTWTYNQGVILGGLVELHKATGSNAVLTKGRKIADAVAASPLLAPGGILSEPNDDDTDGGADGPSFKGAYMRGLGALNRTLPDHPYSGFIDRQADALNTLDRSGNYYGFHWNGPFDKADAARQHSALDALTAATY</sequence>
<dbReference type="InterPro" id="IPR005198">
    <property type="entry name" value="Glyco_hydro_76"/>
</dbReference>
<dbReference type="GO" id="GO:0016787">
    <property type="term" value="F:hydrolase activity"/>
    <property type="evidence" value="ECO:0007669"/>
    <property type="project" value="UniProtKB-KW"/>
</dbReference>
<evidence type="ECO:0000313" key="3">
    <source>
        <dbReference type="Proteomes" id="UP001354931"/>
    </source>
</evidence>
<feature type="signal peptide" evidence="1">
    <location>
        <begin position="1"/>
        <end position="29"/>
    </location>
</feature>
<accession>A0ABU6FB37</accession>
<protein>
    <submittedName>
        <fullName evidence="2">Glycoside hydrolase family 76 protein</fullName>
    </submittedName>
</protein>
<proteinExistence type="predicted"/>
<gene>
    <name evidence="2" type="ORF">OKJ99_25355</name>
</gene>
<reference evidence="2 3" key="1">
    <citation type="submission" date="2022-10" db="EMBL/GenBank/DDBJ databases">
        <authorList>
            <person name="Xie J."/>
            <person name="Shen N."/>
        </authorList>
    </citation>
    <scope>NUCLEOTIDE SEQUENCE [LARGE SCALE GENOMIC DNA]</scope>
    <source>
        <strain evidence="2 3">YIM65594</strain>
    </source>
</reference>
<keyword evidence="2" id="KW-0378">Hydrolase</keyword>
<name>A0ABU6FB37_9ACTN</name>